<evidence type="ECO:0008006" key="4">
    <source>
        <dbReference type="Google" id="ProtNLM"/>
    </source>
</evidence>
<reference evidence="2 3" key="1">
    <citation type="submission" date="2017-06" db="EMBL/GenBank/DDBJ databases">
        <title>Celeribacter sp. TSPH2 complete genome sequence.</title>
        <authorList>
            <person name="Woo J.-H."/>
            <person name="Kim H.-S."/>
        </authorList>
    </citation>
    <scope>NUCLEOTIDE SEQUENCE [LARGE SCALE GENOMIC DNA]</scope>
    <source>
        <strain evidence="2 3">TSPH2</strain>
    </source>
</reference>
<dbReference type="OrthoDB" id="7875801at2"/>
<proteinExistence type="predicted"/>
<keyword evidence="3" id="KW-1185">Reference proteome</keyword>
<name>A0A291GCZ7_9RHOB</name>
<sequence>MDTDLFLVLGSLLCCLALTSAASAFSESRRPRTAIWLVLIGGGMVLSALLLRPGGYAFAEFPEALIRVLGRFF</sequence>
<dbReference type="EMBL" id="CP022196">
    <property type="protein sequence ID" value="ATG48018.1"/>
    <property type="molecule type" value="Genomic_DNA"/>
</dbReference>
<evidence type="ECO:0000256" key="1">
    <source>
        <dbReference type="SAM" id="Phobius"/>
    </source>
</evidence>
<organism evidence="2 3">
    <name type="scientific">Celeribacter ethanolicus</name>
    <dbReference type="NCBI Taxonomy" id="1758178"/>
    <lineage>
        <taxon>Bacteria</taxon>
        <taxon>Pseudomonadati</taxon>
        <taxon>Pseudomonadota</taxon>
        <taxon>Alphaproteobacteria</taxon>
        <taxon>Rhodobacterales</taxon>
        <taxon>Roseobacteraceae</taxon>
        <taxon>Celeribacter</taxon>
    </lineage>
</organism>
<accession>A0A291GCZ7</accession>
<protein>
    <recommendedName>
        <fullName evidence="4">50S ribosomal protein L35</fullName>
    </recommendedName>
</protein>
<evidence type="ECO:0000313" key="3">
    <source>
        <dbReference type="Proteomes" id="UP000217935"/>
    </source>
</evidence>
<dbReference type="RefSeq" id="WP_066702599.1">
    <property type="nucleotide sequence ID" value="NZ_CP022196.1"/>
</dbReference>
<gene>
    <name evidence="2" type="ORF">CEW89_10870</name>
</gene>
<dbReference type="AlphaFoldDB" id="A0A291GCZ7"/>
<keyword evidence="1" id="KW-0472">Membrane</keyword>
<dbReference type="KEGG" id="ceh:CEW89_10870"/>
<keyword evidence="1" id="KW-0812">Transmembrane</keyword>
<evidence type="ECO:0000313" key="2">
    <source>
        <dbReference type="EMBL" id="ATG48018.1"/>
    </source>
</evidence>
<dbReference type="Proteomes" id="UP000217935">
    <property type="component" value="Chromosome"/>
</dbReference>
<keyword evidence="1" id="KW-1133">Transmembrane helix</keyword>
<dbReference type="STRING" id="1758178.GCA_001550095_03793"/>
<feature type="transmembrane region" description="Helical" evidence="1">
    <location>
        <begin position="34"/>
        <end position="51"/>
    </location>
</feature>